<name>H5UW40_9MICO</name>
<dbReference type="EMBL" id="BAFE01000094">
    <property type="protein sequence ID" value="GAB49948.1"/>
    <property type="molecule type" value="Genomic_DNA"/>
</dbReference>
<dbReference type="Pfam" id="PF02687">
    <property type="entry name" value="FtsX"/>
    <property type="match status" value="1"/>
</dbReference>
<dbReference type="GO" id="GO:0005886">
    <property type="term" value="C:plasma membrane"/>
    <property type="evidence" value="ECO:0007669"/>
    <property type="project" value="UniProtKB-SubCell"/>
</dbReference>
<gene>
    <name evidence="8" type="ORF">MOPEL_135_01860</name>
</gene>
<dbReference type="Proteomes" id="UP000004367">
    <property type="component" value="Unassembled WGS sequence"/>
</dbReference>
<keyword evidence="4 6" id="KW-1133">Transmembrane helix</keyword>
<dbReference type="OrthoDB" id="5118998at2"/>
<keyword evidence="9" id="KW-1185">Reference proteome</keyword>
<accession>H5UW40</accession>
<dbReference type="eggNOG" id="COG0577">
    <property type="taxonomic scope" value="Bacteria"/>
</dbReference>
<sequence>MTAGVTGLVPFTVRLTRARFAARNGESLLYGASVLAATVSSGVAFTVAGGTWMFYERWAHPTGTLALLAQDPTFRVLLGSYVALAALACALVVPSLVSLCAAGAQLGARGRERRLAALRLLGLSSGDVTRMASIDALAQTTLGTLLGFLVYRLTLPLWGNLRFEATPIDPGEMVLPWTYAVALAVVLVGLGFGASAWGLHQVRVSPLGVSRRVNSPAVRAWRLVALVVVVAVAGLVMTFLPSGAQAMGRALFIAAGVVAAVLAAVNLAGPFLMQLLARVLLVVPSPTVVTAARRVVASPRATWARVSTLGVLAFIGGYLANMPFAYDAANAHSDAEASFMREAGGDFTRGAIITLAFGFVLTATSLLITQASATIERAEQSRALHRMGVPDGFATRVMWVETFAPLVVGTVLGAGLGLLFAAPMARQIRESGLDAHDSGLVPMLAVLLGGLLVAATALAATHPLQRRILAVDERRND</sequence>
<feature type="transmembrane region" description="Helical" evidence="6">
    <location>
        <begin position="246"/>
        <end position="268"/>
    </location>
</feature>
<protein>
    <recommendedName>
        <fullName evidence="7">ABC3 transporter permease C-terminal domain-containing protein</fullName>
    </recommendedName>
</protein>
<dbReference type="AlphaFoldDB" id="H5UW40"/>
<evidence type="ECO:0000313" key="8">
    <source>
        <dbReference type="EMBL" id="GAB49948.1"/>
    </source>
</evidence>
<evidence type="ECO:0000256" key="5">
    <source>
        <dbReference type="ARBA" id="ARBA00023136"/>
    </source>
</evidence>
<evidence type="ECO:0000256" key="4">
    <source>
        <dbReference type="ARBA" id="ARBA00022989"/>
    </source>
</evidence>
<evidence type="ECO:0000256" key="1">
    <source>
        <dbReference type="ARBA" id="ARBA00004651"/>
    </source>
</evidence>
<comment type="subcellular location">
    <subcellularLocation>
        <location evidence="1">Cell membrane</location>
        <topology evidence="1">Multi-pass membrane protein</topology>
    </subcellularLocation>
</comment>
<feature type="transmembrane region" description="Helical" evidence="6">
    <location>
        <begin position="302"/>
        <end position="320"/>
    </location>
</feature>
<evidence type="ECO:0000256" key="6">
    <source>
        <dbReference type="SAM" id="Phobius"/>
    </source>
</evidence>
<dbReference type="InterPro" id="IPR003838">
    <property type="entry name" value="ABC3_permease_C"/>
</dbReference>
<feature type="transmembrane region" description="Helical" evidence="6">
    <location>
        <begin position="440"/>
        <end position="460"/>
    </location>
</feature>
<dbReference type="STRING" id="1089455.MOPEL_135_01860"/>
<keyword evidence="2" id="KW-1003">Cell membrane</keyword>
<evidence type="ECO:0000259" key="7">
    <source>
        <dbReference type="Pfam" id="PF02687"/>
    </source>
</evidence>
<reference evidence="8 9" key="1">
    <citation type="submission" date="2012-02" db="EMBL/GenBank/DDBJ databases">
        <title>Whole genome shotgun sequence of Mobilicoccus pelagius NBRC 104925.</title>
        <authorList>
            <person name="Yoshida Y."/>
            <person name="Hosoyama A."/>
            <person name="Tsuchikane K."/>
            <person name="Katsumata H."/>
            <person name="Yamazaki S."/>
            <person name="Fujita N."/>
        </authorList>
    </citation>
    <scope>NUCLEOTIDE SEQUENCE [LARGE SCALE GENOMIC DNA]</scope>
    <source>
        <strain evidence="8 9">NBRC 104925</strain>
    </source>
</reference>
<feature type="transmembrane region" description="Helical" evidence="6">
    <location>
        <begin position="220"/>
        <end position="240"/>
    </location>
</feature>
<proteinExistence type="predicted"/>
<dbReference type="RefSeq" id="WP_009760605.1">
    <property type="nucleotide sequence ID" value="NZ_BAFE01000094.1"/>
</dbReference>
<feature type="transmembrane region" description="Helical" evidence="6">
    <location>
        <begin position="136"/>
        <end position="154"/>
    </location>
</feature>
<feature type="transmembrane region" description="Helical" evidence="6">
    <location>
        <begin position="396"/>
        <end position="420"/>
    </location>
</feature>
<organism evidence="8 9">
    <name type="scientific">Mobilicoccus pelagius NBRC 104925</name>
    <dbReference type="NCBI Taxonomy" id="1089455"/>
    <lineage>
        <taxon>Bacteria</taxon>
        <taxon>Bacillati</taxon>
        <taxon>Actinomycetota</taxon>
        <taxon>Actinomycetes</taxon>
        <taxon>Micrococcales</taxon>
        <taxon>Dermatophilaceae</taxon>
        <taxon>Mobilicoccus</taxon>
    </lineage>
</organism>
<evidence type="ECO:0000256" key="3">
    <source>
        <dbReference type="ARBA" id="ARBA00022692"/>
    </source>
</evidence>
<keyword evidence="5 6" id="KW-0472">Membrane</keyword>
<comment type="caution">
    <text evidence="8">The sequence shown here is derived from an EMBL/GenBank/DDBJ whole genome shotgun (WGS) entry which is preliminary data.</text>
</comment>
<evidence type="ECO:0000256" key="2">
    <source>
        <dbReference type="ARBA" id="ARBA00022475"/>
    </source>
</evidence>
<feature type="transmembrane region" description="Helical" evidence="6">
    <location>
        <begin position="81"/>
        <end position="104"/>
    </location>
</feature>
<keyword evidence="3 6" id="KW-0812">Transmembrane</keyword>
<feature type="transmembrane region" description="Helical" evidence="6">
    <location>
        <begin position="350"/>
        <end position="375"/>
    </location>
</feature>
<feature type="domain" description="ABC3 transporter permease C-terminal" evidence="7">
    <location>
        <begin position="353"/>
        <end position="459"/>
    </location>
</feature>
<feature type="transmembrane region" description="Helical" evidence="6">
    <location>
        <begin position="28"/>
        <end position="55"/>
    </location>
</feature>
<feature type="transmembrane region" description="Helical" evidence="6">
    <location>
        <begin position="174"/>
        <end position="199"/>
    </location>
</feature>
<evidence type="ECO:0000313" key="9">
    <source>
        <dbReference type="Proteomes" id="UP000004367"/>
    </source>
</evidence>